<name>A0A1L9WFT6_ASPA1</name>
<gene>
    <name evidence="7" type="ORF">ASPACDRAFT_48146</name>
</gene>
<keyword evidence="2" id="KW-0805">Transcription regulation</keyword>
<protein>
    <recommendedName>
        <fullName evidence="6">Zn(2)-C6 fungal-type domain-containing protein</fullName>
    </recommendedName>
</protein>
<evidence type="ECO:0000313" key="8">
    <source>
        <dbReference type="Proteomes" id="UP000184546"/>
    </source>
</evidence>
<dbReference type="SUPFAM" id="SSF57701">
    <property type="entry name" value="Zn2/Cys6 DNA-binding domain"/>
    <property type="match status" value="1"/>
</dbReference>
<dbReference type="VEuPathDB" id="FungiDB:ASPACDRAFT_48146"/>
<dbReference type="GO" id="GO:0008270">
    <property type="term" value="F:zinc ion binding"/>
    <property type="evidence" value="ECO:0007669"/>
    <property type="project" value="InterPro"/>
</dbReference>
<dbReference type="SMART" id="SM00066">
    <property type="entry name" value="GAL4"/>
    <property type="match status" value="1"/>
</dbReference>
<evidence type="ECO:0000256" key="3">
    <source>
        <dbReference type="ARBA" id="ARBA00023125"/>
    </source>
</evidence>
<evidence type="ECO:0000259" key="6">
    <source>
        <dbReference type="PROSITE" id="PS50048"/>
    </source>
</evidence>
<evidence type="ECO:0000256" key="4">
    <source>
        <dbReference type="ARBA" id="ARBA00023163"/>
    </source>
</evidence>
<evidence type="ECO:0000256" key="2">
    <source>
        <dbReference type="ARBA" id="ARBA00023015"/>
    </source>
</evidence>
<dbReference type="InterPro" id="IPR007219">
    <property type="entry name" value="XnlR_reg_dom"/>
</dbReference>
<dbReference type="EMBL" id="KV878991">
    <property type="protein sequence ID" value="OJJ95042.1"/>
    <property type="molecule type" value="Genomic_DNA"/>
</dbReference>
<sequence>MPPLRPHTQRIDISTQACDLCRKRKVKCQLPGSPSGAPNSRCARCERLNRPCTFLAPCKTRGPKKRSQTSVVQAVVQQPPPANDSHRKAGICAADDLCEQTLFHRIMQDYLDHVYPLVPIVHRPSFQECLRRGRHEEDTGFLALTVAIAAVVVATMPSKFRSYRSHDPPLRFATRREMVRFCYEKNLGLRTSYYFDEINFQKFAASFLLFAAFLQLGDHNRARMLDVESMQFARLLNLHSISAYDGLNCIETQLRKKGFWLVFYGFVHSQLQNMLGERLSYLDPVQLQLINPDDLMPLEVDDEFIFEHEVLMPPVPTSCLTTGFNIHSRVFWAAIRSPHPKNGLPEPCACVRAQDTDVRVAYLRDRLQCMRNLLHDVPPSLRLWVVSGNSCLQDLASDEFSALLRSSFESMRVNIHVTHLWLQSLLLDQLEASQAAQGLSAADSPGLHTSLADTRVLWRTREELCRQLFFLLYNVPELNLEINGLHLAYKVRDIASVMLTCPFQASEPEAERAAEYIRLATEILSRLDTSESVNTMNLQAWVDTDRIRPA</sequence>
<feature type="domain" description="Zn(2)-C6 fungal-type" evidence="6">
    <location>
        <begin position="17"/>
        <end position="54"/>
    </location>
</feature>
<dbReference type="InterPro" id="IPR001138">
    <property type="entry name" value="Zn2Cys6_DnaBD"/>
</dbReference>
<keyword evidence="1" id="KW-0479">Metal-binding</keyword>
<dbReference type="Pfam" id="PF04082">
    <property type="entry name" value="Fungal_trans"/>
    <property type="match status" value="1"/>
</dbReference>
<evidence type="ECO:0000313" key="7">
    <source>
        <dbReference type="EMBL" id="OJJ95042.1"/>
    </source>
</evidence>
<dbReference type="GO" id="GO:0009893">
    <property type="term" value="P:positive regulation of metabolic process"/>
    <property type="evidence" value="ECO:0007669"/>
    <property type="project" value="UniProtKB-ARBA"/>
</dbReference>
<dbReference type="CDD" id="cd00067">
    <property type="entry name" value="GAL4"/>
    <property type="match status" value="1"/>
</dbReference>
<dbReference type="Pfam" id="PF00172">
    <property type="entry name" value="Zn_clus"/>
    <property type="match status" value="1"/>
</dbReference>
<reference evidence="8" key="1">
    <citation type="journal article" date="2017" name="Genome Biol.">
        <title>Comparative genomics reveals high biological diversity and specific adaptations in the industrially and medically important fungal genus Aspergillus.</title>
        <authorList>
            <person name="de Vries R.P."/>
            <person name="Riley R."/>
            <person name="Wiebenga A."/>
            <person name="Aguilar-Osorio G."/>
            <person name="Amillis S."/>
            <person name="Uchima C.A."/>
            <person name="Anderluh G."/>
            <person name="Asadollahi M."/>
            <person name="Askin M."/>
            <person name="Barry K."/>
            <person name="Battaglia E."/>
            <person name="Bayram O."/>
            <person name="Benocci T."/>
            <person name="Braus-Stromeyer S.A."/>
            <person name="Caldana C."/>
            <person name="Canovas D."/>
            <person name="Cerqueira G.C."/>
            <person name="Chen F."/>
            <person name="Chen W."/>
            <person name="Choi C."/>
            <person name="Clum A."/>
            <person name="Dos Santos R.A."/>
            <person name="Damasio A.R."/>
            <person name="Diallinas G."/>
            <person name="Emri T."/>
            <person name="Fekete E."/>
            <person name="Flipphi M."/>
            <person name="Freyberg S."/>
            <person name="Gallo A."/>
            <person name="Gournas C."/>
            <person name="Habgood R."/>
            <person name="Hainaut M."/>
            <person name="Harispe M.L."/>
            <person name="Henrissat B."/>
            <person name="Hilden K.S."/>
            <person name="Hope R."/>
            <person name="Hossain A."/>
            <person name="Karabika E."/>
            <person name="Karaffa L."/>
            <person name="Karanyi Z."/>
            <person name="Krasevec N."/>
            <person name="Kuo A."/>
            <person name="Kusch H."/>
            <person name="LaButti K."/>
            <person name="Lagendijk E.L."/>
            <person name="Lapidus A."/>
            <person name="Levasseur A."/>
            <person name="Lindquist E."/>
            <person name="Lipzen A."/>
            <person name="Logrieco A.F."/>
            <person name="MacCabe A."/>
            <person name="Maekelae M.R."/>
            <person name="Malavazi I."/>
            <person name="Melin P."/>
            <person name="Meyer V."/>
            <person name="Mielnichuk N."/>
            <person name="Miskei M."/>
            <person name="Molnar A.P."/>
            <person name="Mule G."/>
            <person name="Ngan C.Y."/>
            <person name="Orejas M."/>
            <person name="Orosz E."/>
            <person name="Ouedraogo J.P."/>
            <person name="Overkamp K.M."/>
            <person name="Park H.-S."/>
            <person name="Perrone G."/>
            <person name="Piumi F."/>
            <person name="Punt P.J."/>
            <person name="Ram A.F."/>
            <person name="Ramon A."/>
            <person name="Rauscher S."/>
            <person name="Record E."/>
            <person name="Riano-Pachon D.M."/>
            <person name="Robert V."/>
            <person name="Roehrig J."/>
            <person name="Ruller R."/>
            <person name="Salamov A."/>
            <person name="Salih N.S."/>
            <person name="Samson R.A."/>
            <person name="Sandor E."/>
            <person name="Sanguinetti M."/>
            <person name="Schuetze T."/>
            <person name="Sepcic K."/>
            <person name="Shelest E."/>
            <person name="Sherlock G."/>
            <person name="Sophianopoulou V."/>
            <person name="Squina F.M."/>
            <person name="Sun H."/>
            <person name="Susca A."/>
            <person name="Todd R.B."/>
            <person name="Tsang A."/>
            <person name="Unkles S.E."/>
            <person name="van de Wiele N."/>
            <person name="van Rossen-Uffink D."/>
            <person name="Oliveira J.V."/>
            <person name="Vesth T.C."/>
            <person name="Visser J."/>
            <person name="Yu J.-H."/>
            <person name="Zhou M."/>
            <person name="Andersen M.R."/>
            <person name="Archer D.B."/>
            <person name="Baker S.E."/>
            <person name="Benoit I."/>
            <person name="Brakhage A.A."/>
            <person name="Braus G.H."/>
            <person name="Fischer R."/>
            <person name="Frisvad J.C."/>
            <person name="Goldman G.H."/>
            <person name="Houbraken J."/>
            <person name="Oakley B."/>
            <person name="Pocsi I."/>
            <person name="Scazzocchio C."/>
            <person name="Seiboth B."/>
            <person name="vanKuyk P.A."/>
            <person name="Wortman J."/>
            <person name="Dyer P.S."/>
            <person name="Grigoriev I.V."/>
        </authorList>
    </citation>
    <scope>NUCLEOTIDE SEQUENCE [LARGE SCALE GENOMIC DNA]</scope>
    <source>
        <strain evidence="8">ATCC 16872 / CBS 172.66 / WB 5094</strain>
    </source>
</reference>
<dbReference type="RefSeq" id="XP_020051382.1">
    <property type="nucleotide sequence ID" value="XM_020202073.1"/>
</dbReference>
<dbReference type="PANTHER" id="PTHR46910:SF40">
    <property type="entry name" value="ZN(II)2CYS6 TRANSCRIPTION FACTOR (EUROFUNG)"/>
    <property type="match status" value="1"/>
</dbReference>
<evidence type="ECO:0000256" key="5">
    <source>
        <dbReference type="ARBA" id="ARBA00023242"/>
    </source>
</evidence>
<dbReference type="OrthoDB" id="39175at2759"/>
<dbReference type="GO" id="GO:0006351">
    <property type="term" value="P:DNA-templated transcription"/>
    <property type="evidence" value="ECO:0007669"/>
    <property type="project" value="InterPro"/>
</dbReference>
<dbReference type="OMA" id="INFQKFA"/>
<proteinExistence type="predicted"/>
<evidence type="ECO:0000256" key="1">
    <source>
        <dbReference type="ARBA" id="ARBA00022723"/>
    </source>
</evidence>
<keyword evidence="3" id="KW-0238">DNA-binding</keyword>
<accession>A0A1L9WFT6</accession>
<dbReference type="STRING" id="690307.A0A1L9WFT6"/>
<dbReference type="CDD" id="cd12148">
    <property type="entry name" value="fungal_TF_MHR"/>
    <property type="match status" value="1"/>
</dbReference>
<dbReference type="GO" id="GO:0000981">
    <property type="term" value="F:DNA-binding transcription factor activity, RNA polymerase II-specific"/>
    <property type="evidence" value="ECO:0007669"/>
    <property type="project" value="InterPro"/>
</dbReference>
<keyword evidence="4" id="KW-0804">Transcription</keyword>
<dbReference type="GO" id="GO:0003677">
    <property type="term" value="F:DNA binding"/>
    <property type="evidence" value="ECO:0007669"/>
    <property type="project" value="UniProtKB-KW"/>
</dbReference>
<dbReference type="GeneID" id="30975887"/>
<dbReference type="Gene3D" id="4.10.240.10">
    <property type="entry name" value="Zn(2)-C6 fungal-type DNA-binding domain"/>
    <property type="match status" value="1"/>
</dbReference>
<dbReference type="InterPro" id="IPR050987">
    <property type="entry name" value="AtrR-like"/>
</dbReference>
<organism evidence="7 8">
    <name type="scientific">Aspergillus aculeatus (strain ATCC 16872 / CBS 172.66 / WB 5094)</name>
    <dbReference type="NCBI Taxonomy" id="690307"/>
    <lineage>
        <taxon>Eukaryota</taxon>
        <taxon>Fungi</taxon>
        <taxon>Dikarya</taxon>
        <taxon>Ascomycota</taxon>
        <taxon>Pezizomycotina</taxon>
        <taxon>Eurotiomycetes</taxon>
        <taxon>Eurotiomycetidae</taxon>
        <taxon>Eurotiales</taxon>
        <taxon>Aspergillaceae</taxon>
        <taxon>Aspergillus</taxon>
        <taxon>Aspergillus subgen. Circumdati</taxon>
    </lineage>
</organism>
<keyword evidence="5" id="KW-0539">Nucleus</keyword>
<dbReference type="InterPro" id="IPR036864">
    <property type="entry name" value="Zn2-C6_fun-type_DNA-bd_sf"/>
</dbReference>
<dbReference type="PROSITE" id="PS50048">
    <property type="entry name" value="ZN2_CY6_FUNGAL_2"/>
    <property type="match status" value="1"/>
</dbReference>
<dbReference type="PANTHER" id="PTHR46910">
    <property type="entry name" value="TRANSCRIPTION FACTOR PDR1"/>
    <property type="match status" value="1"/>
</dbReference>
<dbReference type="Proteomes" id="UP000184546">
    <property type="component" value="Unassembled WGS sequence"/>
</dbReference>
<dbReference type="AlphaFoldDB" id="A0A1L9WFT6"/>
<keyword evidence="8" id="KW-1185">Reference proteome</keyword>